<dbReference type="InterPro" id="IPR025698">
    <property type="entry name" value="2TM_dom"/>
</dbReference>
<keyword evidence="4" id="KW-1185">Reference proteome</keyword>
<dbReference type="OrthoDB" id="8965954at2"/>
<name>A0A4S3LXZ8_9FLAO</name>
<evidence type="ECO:0000259" key="2">
    <source>
        <dbReference type="Pfam" id="PF13239"/>
    </source>
</evidence>
<keyword evidence="1" id="KW-0472">Membrane</keyword>
<organism evidence="3 4">
    <name type="scientific">Robertkochia marina</name>
    <dbReference type="NCBI Taxonomy" id="1227945"/>
    <lineage>
        <taxon>Bacteria</taxon>
        <taxon>Pseudomonadati</taxon>
        <taxon>Bacteroidota</taxon>
        <taxon>Flavobacteriia</taxon>
        <taxon>Flavobacteriales</taxon>
        <taxon>Flavobacteriaceae</taxon>
        <taxon>Robertkochia</taxon>
    </lineage>
</organism>
<dbReference type="Proteomes" id="UP000305939">
    <property type="component" value="Unassembled WGS sequence"/>
</dbReference>
<feature type="transmembrane region" description="Helical" evidence="1">
    <location>
        <begin position="56"/>
        <end position="78"/>
    </location>
</feature>
<reference evidence="3 4" key="1">
    <citation type="submission" date="2019-04" db="EMBL/GenBank/DDBJ databases">
        <title>Draft genome sequence of Robertkochia marina CC-AMO-30D.</title>
        <authorList>
            <person name="Hameed A."/>
            <person name="Lin S.-Y."/>
            <person name="Shahina M."/>
            <person name="Lai W.-A."/>
            <person name="Young C.-C."/>
        </authorList>
    </citation>
    <scope>NUCLEOTIDE SEQUENCE [LARGE SCALE GENOMIC DNA]</scope>
    <source>
        <strain evidence="3 4">CC-AMO-30D</strain>
    </source>
</reference>
<dbReference type="AlphaFoldDB" id="A0A4S3LXZ8"/>
<evidence type="ECO:0000313" key="3">
    <source>
        <dbReference type="EMBL" id="THD65801.1"/>
    </source>
</evidence>
<evidence type="ECO:0000256" key="1">
    <source>
        <dbReference type="SAM" id="Phobius"/>
    </source>
</evidence>
<dbReference type="RefSeq" id="WP_136337084.1">
    <property type="nucleotide sequence ID" value="NZ_QXMP01000002.1"/>
</dbReference>
<protein>
    <submittedName>
        <fullName evidence="3">2TM domain-containing protein</fullName>
    </submittedName>
</protein>
<dbReference type="EMBL" id="SSMC01000004">
    <property type="protein sequence ID" value="THD65801.1"/>
    <property type="molecule type" value="Genomic_DNA"/>
</dbReference>
<keyword evidence="1" id="KW-0812">Transmembrane</keyword>
<gene>
    <name evidence="3" type="ORF">E7Z59_14550</name>
</gene>
<feature type="transmembrane region" description="Helical" evidence="1">
    <location>
        <begin position="26"/>
        <end position="50"/>
    </location>
</feature>
<comment type="caution">
    <text evidence="3">The sequence shown here is derived from an EMBL/GenBank/DDBJ whole genome shotgun (WGS) entry which is preliminary data.</text>
</comment>
<feature type="domain" description="2TM" evidence="2">
    <location>
        <begin position="14"/>
        <end position="98"/>
    </location>
</feature>
<accession>A0A4S3LXZ8</accession>
<evidence type="ECO:0000313" key="4">
    <source>
        <dbReference type="Proteomes" id="UP000305939"/>
    </source>
</evidence>
<keyword evidence="1" id="KW-1133">Transmembrane helix</keyword>
<dbReference type="Pfam" id="PF13239">
    <property type="entry name" value="2TM"/>
    <property type="match status" value="1"/>
</dbReference>
<proteinExistence type="predicted"/>
<sequence length="108" mass="12817">MNHNTGPSQRSPYQKAKQRVDELKGFYWHLAIYIIVHAFLVLNFILGWAWNEGFGIWTVGLSLFGWGIGLAFHAFQVFGMSRIFGKNWEERKIREYMEQEEKDKQNYV</sequence>